<evidence type="ECO:0000256" key="5">
    <source>
        <dbReference type="ARBA" id="ARBA00022692"/>
    </source>
</evidence>
<proteinExistence type="inferred from homology"/>
<feature type="domain" description="Cytochrome b561 bacterial/Ni-hydrogenase" evidence="13">
    <location>
        <begin position="12"/>
        <end position="178"/>
    </location>
</feature>
<evidence type="ECO:0000256" key="6">
    <source>
        <dbReference type="ARBA" id="ARBA00022723"/>
    </source>
</evidence>
<comment type="subcellular location">
    <subcellularLocation>
        <location evidence="1">Cell membrane</location>
        <topology evidence="1">Multi-pass membrane protein</topology>
    </subcellularLocation>
</comment>
<keyword evidence="7" id="KW-0249">Electron transport</keyword>
<evidence type="ECO:0000256" key="11">
    <source>
        <dbReference type="ARBA" id="ARBA00037975"/>
    </source>
</evidence>
<evidence type="ECO:0000256" key="7">
    <source>
        <dbReference type="ARBA" id="ARBA00022982"/>
    </source>
</evidence>
<evidence type="ECO:0000313" key="15">
    <source>
        <dbReference type="Proteomes" id="UP000430079"/>
    </source>
</evidence>
<feature type="transmembrane region" description="Helical" evidence="12">
    <location>
        <begin position="146"/>
        <end position="167"/>
    </location>
</feature>
<dbReference type="GO" id="GO:0009055">
    <property type="term" value="F:electron transfer activity"/>
    <property type="evidence" value="ECO:0007669"/>
    <property type="project" value="InterPro"/>
</dbReference>
<evidence type="ECO:0000256" key="12">
    <source>
        <dbReference type="SAM" id="Phobius"/>
    </source>
</evidence>
<keyword evidence="8 12" id="KW-1133">Transmembrane helix</keyword>
<evidence type="ECO:0000256" key="4">
    <source>
        <dbReference type="ARBA" id="ARBA00022617"/>
    </source>
</evidence>
<dbReference type="GO" id="GO:0022904">
    <property type="term" value="P:respiratory electron transport chain"/>
    <property type="evidence" value="ECO:0007669"/>
    <property type="project" value="InterPro"/>
</dbReference>
<feature type="transmembrane region" description="Helical" evidence="12">
    <location>
        <begin position="118"/>
        <end position="140"/>
    </location>
</feature>
<feature type="transmembrane region" description="Helical" evidence="12">
    <location>
        <begin position="18"/>
        <end position="39"/>
    </location>
</feature>
<comment type="caution">
    <text evidence="14">The sequence shown here is derived from an EMBL/GenBank/DDBJ whole genome shotgun (WGS) entry which is preliminary data.</text>
</comment>
<evidence type="ECO:0000259" key="13">
    <source>
        <dbReference type="Pfam" id="PF01292"/>
    </source>
</evidence>
<dbReference type="PANTHER" id="PTHR30529">
    <property type="entry name" value="CYTOCHROME B561"/>
    <property type="match status" value="1"/>
</dbReference>
<dbReference type="InterPro" id="IPR016174">
    <property type="entry name" value="Di-haem_cyt_TM"/>
</dbReference>
<keyword evidence="6" id="KW-0479">Metal-binding</keyword>
<dbReference type="RefSeq" id="WP_190143637.1">
    <property type="nucleotide sequence ID" value="NZ_BLIO01000001.1"/>
</dbReference>
<gene>
    <name evidence="14" type="ORF">Sgleb_12880</name>
</gene>
<dbReference type="InterPro" id="IPR011577">
    <property type="entry name" value="Cyt_b561_bac/Ni-Hgenase"/>
</dbReference>
<feature type="transmembrane region" description="Helical" evidence="12">
    <location>
        <begin position="88"/>
        <end position="111"/>
    </location>
</feature>
<evidence type="ECO:0000313" key="14">
    <source>
        <dbReference type="EMBL" id="GFE13241.1"/>
    </source>
</evidence>
<keyword evidence="9" id="KW-0408">Iron</keyword>
<dbReference type="PANTHER" id="PTHR30529:SF6">
    <property type="entry name" value="BLL0291 PROTEIN"/>
    <property type="match status" value="1"/>
</dbReference>
<dbReference type="InterPro" id="IPR052168">
    <property type="entry name" value="Cytochrome_b561_oxidase"/>
</dbReference>
<evidence type="ECO:0000256" key="9">
    <source>
        <dbReference type="ARBA" id="ARBA00023004"/>
    </source>
</evidence>
<keyword evidence="3" id="KW-1003">Cell membrane</keyword>
<keyword evidence="10 12" id="KW-0472">Membrane</keyword>
<dbReference type="GO" id="GO:0046872">
    <property type="term" value="F:metal ion binding"/>
    <property type="evidence" value="ECO:0007669"/>
    <property type="project" value="UniProtKB-KW"/>
</dbReference>
<evidence type="ECO:0000256" key="10">
    <source>
        <dbReference type="ARBA" id="ARBA00023136"/>
    </source>
</evidence>
<keyword evidence="5 12" id="KW-0812">Transmembrane</keyword>
<keyword evidence="15" id="KW-1185">Reference proteome</keyword>
<sequence>MTTESADPETTYTITARVLHWTMAILVLAMLFIGVFMVTSVSDFHLLVTLHEPLGFAILILVLVRIGWRLTHTPPPLPTGMPRRERLVAMYSERLIYLLLLLQPLFGWALVSASGQPVVLFGSWHLPAIAPMNITLFAGLLRAHEVAAYVLYALFLAHLAGILWNTLVVRNRVLHRMTFRLRPKPAARPASRDPRRD</sequence>
<evidence type="ECO:0000256" key="3">
    <source>
        <dbReference type="ARBA" id="ARBA00022475"/>
    </source>
</evidence>
<evidence type="ECO:0000256" key="2">
    <source>
        <dbReference type="ARBA" id="ARBA00022448"/>
    </source>
</evidence>
<keyword evidence="2" id="KW-0813">Transport</keyword>
<keyword evidence="4" id="KW-0349">Heme</keyword>
<organism evidence="14 15">
    <name type="scientific">Streptomyces glebosus</name>
    <dbReference type="NCBI Taxonomy" id="249580"/>
    <lineage>
        <taxon>Bacteria</taxon>
        <taxon>Bacillati</taxon>
        <taxon>Actinomycetota</taxon>
        <taxon>Actinomycetes</taxon>
        <taxon>Kitasatosporales</taxon>
        <taxon>Streptomycetaceae</taxon>
        <taxon>Streptomyces</taxon>
    </lineage>
</organism>
<dbReference type="Pfam" id="PF01292">
    <property type="entry name" value="Ni_hydr_CYTB"/>
    <property type="match status" value="1"/>
</dbReference>
<feature type="transmembrane region" description="Helical" evidence="12">
    <location>
        <begin position="46"/>
        <end position="68"/>
    </location>
</feature>
<accession>A0A640SSK7</accession>
<dbReference type="EMBL" id="BLIO01000001">
    <property type="protein sequence ID" value="GFE13241.1"/>
    <property type="molecule type" value="Genomic_DNA"/>
</dbReference>
<protein>
    <submittedName>
        <fullName evidence="14">Type-b cytochrome</fullName>
    </submittedName>
</protein>
<dbReference type="GO" id="GO:0020037">
    <property type="term" value="F:heme binding"/>
    <property type="evidence" value="ECO:0007669"/>
    <property type="project" value="TreeGrafter"/>
</dbReference>
<comment type="similarity">
    <text evidence="11">Belongs to the cytochrome b561 family.</text>
</comment>
<dbReference type="GO" id="GO:0005886">
    <property type="term" value="C:plasma membrane"/>
    <property type="evidence" value="ECO:0007669"/>
    <property type="project" value="UniProtKB-SubCell"/>
</dbReference>
<reference evidence="14 15" key="1">
    <citation type="submission" date="2019-12" db="EMBL/GenBank/DDBJ databases">
        <title>Whole genome shotgun sequence of Streptomyces hygroscopicus subsp. glebosus NBRC 13786.</title>
        <authorList>
            <person name="Ichikawa N."/>
            <person name="Kimura A."/>
            <person name="Kitahashi Y."/>
            <person name="Komaki H."/>
            <person name="Tamura T."/>
        </authorList>
    </citation>
    <scope>NUCLEOTIDE SEQUENCE [LARGE SCALE GENOMIC DNA]</scope>
    <source>
        <strain evidence="14 15">NBRC 13786</strain>
    </source>
</reference>
<dbReference type="Proteomes" id="UP000430079">
    <property type="component" value="Unassembled WGS sequence"/>
</dbReference>
<dbReference type="AlphaFoldDB" id="A0A640SSK7"/>
<evidence type="ECO:0000256" key="8">
    <source>
        <dbReference type="ARBA" id="ARBA00022989"/>
    </source>
</evidence>
<dbReference type="SUPFAM" id="SSF81342">
    <property type="entry name" value="Transmembrane di-heme cytochromes"/>
    <property type="match status" value="1"/>
</dbReference>
<name>A0A640SSK7_9ACTN</name>
<evidence type="ECO:0000256" key="1">
    <source>
        <dbReference type="ARBA" id="ARBA00004651"/>
    </source>
</evidence>